<evidence type="ECO:0000313" key="1">
    <source>
        <dbReference type="EMBL" id="MBC3898076.1"/>
    </source>
</evidence>
<dbReference type="Pfam" id="PF11756">
    <property type="entry name" value="YgbA_NO"/>
    <property type="match status" value="1"/>
</dbReference>
<dbReference type="NCBIfam" id="NF007714">
    <property type="entry name" value="PRK10410.1-2"/>
    <property type="match status" value="1"/>
</dbReference>
<gene>
    <name evidence="1" type="ORF">GH811_00420</name>
</gene>
<dbReference type="InterPro" id="IPR020483">
    <property type="entry name" value="Uncharacterised_YgbA"/>
</dbReference>
<keyword evidence="2" id="KW-1185">Reference proteome</keyword>
<sequence>MRKIAKEKRILTLMIKIYCRKKHRSQDLCEECRALLSYALNRLDHCRYGENKGFCNHCPSHCYNKVNQTKIREVMRFSGPRLIFYHPVMVIRHLLS</sequence>
<dbReference type="EMBL" id="WJBE01000001">
    <property type="protein sequence ID" value="MBC3898076.1"/>
    <property type="molecule type" value="Genomic_DNA"/>
</dbReference>
<reference evidence="1 2" key="1">
    <citation type="journal article" date="2020" name="mSystems">
        <title>Defining Genomic and Predicted Metabolic Features of the Acetobacterium Genus.</title>
        <authorList>
            <person name="Ross D.E."/>
            <person name="Marshall C.W."/>
            <person name="Gulliver D."/>
            <person name="May H.D."/>
            <person name="Norman R.S."/>
        </authorList>
    </citation>
    <scope>NUCLEOTIDE SEQUENCE [LARGE SCALE GENOMIC DNA]</scope>
    <source>
        <strain evidence="1 2">DSM 4132</strain>
    </source>
</reference>
<comment type="caution">
    <text evidence="1">The sequence shown here is derived from an EMBL/GenBank/DDBJ whole genome shotgun (WGS) entry which is preliminary data.</text>
</comment>
<dbReference type="RefSeq" id="WP_186892840.1">
    <property type="nucleotide sequence ID" value="NZ_WJBE01000001.1"/>
</dbReference>
<protein>
    <submittedName>
        <fullName evidence="1">Nitrous oxide-stimulated promoter family protein</fullName>
    </submittedName>
</protein>
<organism evidence="1 2">
    <name type="scientific">Acetobacterium malicum</name>
    <dbReference type="NCBI Taxonomy" id="52692"/>
    <lineage>
        <taxon>Bacteria</taxon>
        <taxon>Bacillati</taxon>
        <taxon>Bacillota</taxon>
        <taxon>Clostridia</taxon>
        <taxon>Eubacteriales</taxon>
        <taxon>Eubacteriaceae</taxon>
        <taxon>Acetobacterium</taxon>
    </lineage>
</organism>
<evidence type="ECO:0000313" key="2">
    <source>
        <dbReference type="Proteomes" id="UP000622405"/>
    </source>
</evidence>
<proteinExistence type="predicted"/>
<dbReference type="Proteomes" id="UP000622405">
    <property type="component" value="Unassembled WGS sequence"/>
</dbReference>
<accession>A0ABR6YSB1</accession>
<name>A0ABR6YSB1_9FIRM</name>